<evidence type="ECO:0000313" key="1">
    <source>
        <dbReference type="EMBL" id="QJE74355.1"/>
    </source>
</evidence>
<sequence length="150" mass="16132">MADTPDATQIADTIGAEAAAFFGTYSAAFAKYDADAVAALFDQPLAVLTADKPLSYPDAAAVRGYVEELLGVYHSIGLAWPVPAAVWAWPCGPRLARAEVLWLLRNEGREEIMRFSTSYVLRKADDGAWKLAVVISYEEPVMLPAANPAA</sequence>
<dbReference type="InterPro" id="IPR032710">
    <property type="entry name" value="NTF2-like_dom_sf"/>
</dbReference>
<reference evidence="1" key="1">
    <citation type="submission" date="2020-04" db="EMBL/GenBank/DDBJ databases">
        <title>A desert anoxygenic phototrophic bacterium fixes CO2 using RubisCO under aerobic conditions.</title>
        <authorList>
            <person name="Tang K."/>
        </authorList>
    </citation>
    <scope>NUCLEOTIDE SEQUENCE [LARGE SCALE GENOMIC DNA]</scope>
    <source>
        <strain evidence="1">MIMtkB3</strain>
    </source>
</reference>
<proteinExistence type="predicted"/>
<name>A0A858RA65_9PROT</name>
<dbReference type="EMBL" id="CP051775">
    <property type="protein sequence ID" value="QJE74355.1"/>
    <property type="molecule type" value="Genomic_DNA"/>
</dbReference>
<dbReference type="Gene3D" id="3.10.450.50">
    <property type="match status" value="1"/>
</dbReference>
<keyword evidence="2" id="KW-1185">Reference proteome</keyword>
<dbReference type="SUPFAM" id="SSF54427">
    <property type="entry name" value="NTF2-like"/>
    <property type="match status" value="1"/>
</dbReference>
<gene>
    <name evidence="1" type="ORF">HHL28_15875</name>
</gene>
<dbReference type="Proteomes" id="UP000501891">
    <property type="component" value="Chromosome"/>
</dbReference>
<protein>
    <recommendedName>
        <fullName evidence="3">SnoaL-like domain-containing protein</fullName>
    </recommendedName>
</protein>
<accession>A0A858RA65</accession>
<dbReference type="KEGG" id="acru:HHL28_15875"/>
<evidence type="ECO:0000313" key="2">
    <source>
        <dbReference type="Proteomes" id="UP000501891"/>
    </source>
</evidence>
<dbReference type="AlphaFoldDB" id="A0A858RA65"/>
<evidence type="ECO:0008006" key="3">
    <source>
        <dbReference type="Google" id="ProtNLM"/>
    </source>
</evidence>
<organism evidence="1 2">
    <name type="scientific">Aerophototrophica crusticola</name>
    <dbReference type="NCBI Taxonomy" id="1709002"/>
    <lineage>
        <taxon>Bacteria</taxon>
        <taxon>Pseudomonadati</taxon>
        <taxon>Pseudomonadota</taxon>
        <taxon>Alphaproteobacteria</taxon>
        <taxon>Rhodospirillales</taxon>
        <taxon>Rhodospirillaceae</taxon>
        <taxon>Aerophototrophica</taxon>
    </lineage>
</organism>